<name>A0A0G4PMN3_PENC3</name>
<evidence type="ECO:0000256" key="4">
    <source>
        <dbReference type="ARBA" id="ARBA00012513"/>
    </source>
</evidence>
<comment type="catalytic activity">
    <reaction evidence="11">
        <text>L-seryl-[protein] + ATP = O-phospho-L-seryl-[protein] + ADP + H(+)</text>
        <dbReference type="Rhea" id="RHEA:17989"/>
        <dbReference type="Rhea" id="RHEA-COMP:9863"/>
        <dbReference type="Rhea" id="RHEA-COMP:11604"/>
        <dbReference type="ChEBI" id="CHEBI:15378"/>
        <dbReference type="ChEBI" id="CHEBI:29999"/>
        <dbReference type="ChEBI" id="CHEBI:30616"/>
        <dbReference type="ChEBI" id="CHEBI:83421"/>
        <dbReference type="ChEBI" id="CHEBI:456216"/>
        <dbReference type="EC" id="2.7.11.1"/>
    </reaction>
</comment>
<dbReference type="EMBL" id="HG793156">
    <property type="protein sequence ID" value="CRL27707.1"/>
    <property type="molecule type" value="Genomic_DNA"/>
</dbReference>
<dbReference type="InterPro" id="IPR051681">
    <property type="entry name" value="Ser/Thr_Kinases-Pseudokinases"/>
</dbReference>
<dbReference type="PROSITE" id="PS00109">
    <property type="entry name" value="PROTEIN_KINASE_TYR"/>
    <property type="match status" value="1"/>
</dbReference>
<dbReference type="SUPFAM" id="SSF56112">
    <property type="entry name" value="Protein kinase-like (PK-like)"/>
    <property type="match status" value="1"/>
</dbReference>
<evidence type="ECO:0000256" key="3">
    <source>
        <dbReference type="ARBA" id="ARBA00011534"/>
    </source>
</evidence>
<keyword evidence="13" id="KW-0418">Kinase</keyword>
<evidence type="ECO:0000313" key="14">
    <source>
        <dbReference type="Proteomes" id="UP000053732"/>
    </source>
</evidence>
<dbReference type="SMART" id="SM00220">
    <property type="entry name" value="S_TKc"/>
    <property type="match status" value="1"/>
</dbReference>
<keyword evidence="7" id="KW-0779">Telomere</keyword>
<evidence type="ECO:0000256" key="5">
    <source>
        <dbReference type="ARBA" id="ARBA00013948"/>
    </source>
</evidence>
<dbReference type="InterPro" id="IPR008266">
    <property type="entry name" value="Tyr_kinase_AS"/>
</dbReference>
<keyword evidence="13" id="KW-0808">Transferase</keyword>
<evidence type="ECO:0000256" key="2">
    <source>
        <dbReference type="ARBA" id="ARBA00004574"/>
    </source>
</evidence>
<comment type="subcellular location">
    <subcellularLocation>
        <location evidence="2">Chromosome</location>
        <location evidence="2">Telomere</location>
    </subcellularLocation>
</comment>
<protein>
    <recommendedName>
        <fullName evidence="6">EKC/KEOPS complex subunit BUD32</fullName>
        <ecNumber evidence="4">2.7.11.1</ecNumber>
    </recommendedName>
    <alternativeName>
        <fullName evidence="8 9">Atypical Serine/threonine protein kinase BUD32</fullName>
    </alternativeName>
    <alternativeName>
        <fullName evidence="5">EKC/KEOPS complex subunit bud32</fullName>
    </alternativeName>
</protein>
<reference evidence="13 14" key="1">
    <citation type="journal article" date="2014" name="Nat. Commun.">
        <title>Multiple recent horizontal transfers of a large genomic region in cheese making fungi.</title>
        <authorList>
            <person name="Cheeseman K."/>
            <person name="Ropars J."/>
            <person name="Renault P."/>
            <person name="Dupont J."/>
            <person name="Gouzy J."/>
            <person name="Branca A."/>
            <person name="Abraham A.L."/>
            <person name="Ceppi M."/>
            <person name="Conseiller E."/>
            <person name="Debuchy R."/>
            <person name="Malagnac F."/>
            <person name="Goarin A."/>
            <person name="Silar P."/>
            <person name="Lacoste S."/>
            <person name="Sallet E."/>
            <person name="Bensimon A."/>
            <person name="Giraud T."/>
            <person name="Brygoo Y."/>
        </authorList>
    </citation>
    <scope>NUCLEOTIDE SEQUENCE [LARGE SCALE GENOMIC DNA]</scope>
    <source>
        <strain evidence="14">FM 013</strain>
    </source>
</reference>
<dbReference type="Gene3D" id="1.10.510.10">
    <property type="entry name" value="Transferase(Phosphotransferase) domain 1"/>
    <property type="match status" value="1"/>
</dbReference>
<dbReference type="GO" id="GO:0000781">
    <property type="term" value="C:chromosome, telomeric region"/>
    <property type="evidence" value="ECO:0007669"/>
    <property type="project" value="UniProtKB-SubCell"/>
</dbReference>
<evidence type="ECO:0000256" key="6">
    <source>
        <dbReference type="ARBA" id="ARBA00019973"/>
    </source>
</evidence>
<evidence type="ECO:0000256" key="7">
    <source>
        <dbReference type="ARBA" id="ARBA00022895"/>
    </source>
</evidence>
<evidence type="ECO:0000256" key="1">
    <source>
        <dbReference type="ARBA" id="ARBA00003747"/>
    </source>
</evidence>
<evidence type="ECO:0000256" key="11">
    <source>
        <dbReference type="ARBA" id="ARBA00048679"/>
    </source>
</evidence>
<dbReference type="InterPro" id="IPR011009">
    <property type="entry name" value="Kinase-like_dom_sf"/>
</dbReference>
<evidence type="ECO:0000313" key="13">
    <source>
        <dbReference type="EMBL" id="CRL27707.1"/>
    </source>
</evidence>
<comment type="function">
    <text evidence="1">Component of the EKC/KEOPS complex that is required for the formation of a threonylcarbamoyl group on adenosine at position 37 (t(6)A37) in tRNAs that read codons beginning with adenine. The complex is probably involved in the transfer of the threonylcarbamoyl moiety of threonylcarbamoyl-AMP (TC-AMP) to the N6 group of A37. BUD32 has ATPase activity in the context of the EKC/KEOPS complex and likely plays a supporting role to the catalytic subunit KAE1. The EKC/KEOPS complex also promotes both telomere uncapping and telomere elongation. The complex is required for efficient recruitment of transcriptional coactivators.</text>
</comment>
<evidence type="ECO:0000256" key="9">
    <source>
        <dbReference type="ARBA" id="ARBA00033194"/>
    </source>
</evidence>
<keyword evidence="7" id="KW-0158">Chromosome</keyword>
<evidence type="ECO:0000256" key="8">
    <source>
        <dbReference type="ARBA" id="ARBA00030980"/>
    </source>
</evidence>
<evidence type="ECO:0000259" key="12">
    <source>
        <dbReference type="PROSITE" id="PS50011"/>
    </source>
</evidence>
<gene>
    <name evidence="13" type="ORF">PCAMFM013_S023g000165</name>
</gene>
<dbReference type="GO" id="GO:0005524">
    <property type="term" value="F:ATP binding"/>
    <property type="evidence" value="ECO:0007669"/>
    <property type="project" value="InterPro"/>
</dbReference>
<feature type="domain" description="Protein kinase" evidence="12">
    <location>
        <begin position="7"/>
        <end position="268"/>
    </location>
</feature>
<comment type="catalytic activity">
    <reaction evidence="10">
        <text>L-threonyl-[protein] + ATP = O-phospho-L-threonyl-[protein] + ADP + H(+)</text>
        <dbReference type="Rhea" id="RHEA:46608"/>
        <dbReference type="Rhea" id="RHEA-COMP:11060"/>
        <dbReference type="Rhea" id="RHEA-COMP:11605"/>
        <dbReference type="ChEBI" id="CHEBI:15378"/>
        <dbReference type="ChEBI" id="CHEBI:30013"/>
        <dbReference type="ChEBI" id="CHEBI:30616"/>
        <dbReference type="ChEBI" id="CHEBI:61977"/>
        <dbReference type="ChEBI" id="CHEBI:456216"/>
        <dbReference type="EC" id="2.7.11.1"/>
    </reaction>
</comment>
<dbReference type="GO" id="GO:0004674">
    <property type="term" value="F:protein serine/threonine kinase activity"/>
    <property type="evidence" value="ECO:0007669"/>
    <property type="project" value="UniProtKB-EC"/>
</dbReference>
<dbReference type="PANTHER" id="PTHR44329:SF289">
    <property type="entry name" value="SERINE_THREONINE-PROTEIN KINASE VIK"/>
    <property type="match status" value="1"/>
</dbReference>
<dbReference type="Proteomes" id="UP000053732">
    <property type="component" value="Unassembled WGS sequence"/>
</dbReference>
<evidence type="ECO:0000256" key="10">
    <source>
        <dbReference type="ARBA" id="ARBA00047899"/>
    </source>
</evidence>
<dbReference type="PROSITE" id="PS50011">
    <property type="entry name" value="PROTEIN_KINASE_DOM"/>
    <property type="match status" value="1"/>
</dbReference>
<dbReference type="PANTHER" id="PTHR44329">
    <property type="entry name" value="SERINE/THREONINE-PROTEIN KINASE TNNI3K-RELATED"/>
    <property type="match status" value="1"/>
</dbReference>
<keyword evidence="14" id="KW-1185">Reference proteome</keyword>
<dbReference type="AlphaFoldDB" id="A0A0G4PMN3"/>
<dbReference type="Pfam" id="PF00069">
    <property type="entry name" value="Pkinase"/>
    <property type="match status" value="1"/>
</dbReference>
<accession>A0A0G4PMN3</accession>
<dbReference type="InterPro" id="IPR000719">
    <property type="entry name" value="Prot_kinase_dom"/>
</dbReference>
<dbReference type="STRING" id="1429867.A0A0G4PMN3"/>
<sequence length="300" mass="34263">MELEGQFQNVHLIAFGGMSFIYQVGPGIVVKVPHTEDFARQQFCNELEIYKTFSQQPACAFIVQCFYYTDDGIFLEHMRGDTPNHKFDRKTWVVTHVDRLEPLHQRLAWMNDVTQAIAFLESLHLVHGDLRPENIFINGNKIKVTDFDNTAAFGTPLMVCQGPWGRELREDEPEYDVPGSAAGLPGPRTEQFALGSICYYINYGMEVYGDKTLTDVPRDRGPALRDLLQAMEFPALDCDPMIGELIHKCWHNQFPTVASLAVATNALLNKRCSGEESKAVKEEINVKLATDDRWRRVRYW</sequence>
<proteinExistence type="predicted"/>
<comment type="subunit">
    <text evidence="3">Component of the EKC/KEOPS complex composed of at least BUD32, CGI121, GON7, KAE1 and PCC1; the whole complex dimerizes.</text>
</comment>
<organism evidence="13 14">
    <name type="scientific">Penicillium camemberti (strain FM 013)</name>
    <dbReference type="NCBI Taxonomy" id="1429867"/>
    <lineage>
        <taxon>Eukaryota</taxon>
        <taxon>Fungi</taxon>
        <taxon>Dikarya</taxon>
        <taxon>Ascomycota</taxon>
        <taxon>Pezizomycotina</taxon>
        <taxon>Eurotiomycetes</taxon>
        <taxon>Eurotiomycetidae</taxon>
        <taxon>Eurotiales</taxon>
        <taxon>Aspergillaceae</taxon>
        <taxon>Penicillium</taxon>
    </lineage>
</organism>
<dbReference type="EC" id="2.7.11.1" evidence="4"/>